<protein>
    <submittedName>
        <fullName evidence="2">Uncharacterized protein</fullName>
    </submittedName>
</protein>
<dbReference type="OrthoDB" id="4961326at2759"/>
<feature type="chain" id="PRO_5035454945" evidence="1">
    <location>
        <begin position="22"/>
        <end position="69"/>
    </location>
</feature>
<reference evidence="2" key="1">
    <citation type="journal article" date="2020" name="bioRxiv">
        <title>Whole genome comparisons of ergot fungi reveals the divergence and evolution of species within the genus Claviceps are the result of varying mechanisms driving genome evolution and host range expansion.</title>
        <authorList>
            <person name="Wyka S.A."/>
            <person name="Mondo S.J."/>
            <person name="Liu M."/>
            <person name="Dettman J."/>
            <person name="Nalam V."/>
            <person name="Broders K.D."/>
        </authorList>
    </citation>
    <scope>NUCLEOTIDE SEQUENCE</scope>
    <source>
        <strain evidence="2">CCC 489</strain>
    </source>
</reference>
<dbReference type="EMBL" id="SRPY01000475">
    <property type="protein sequence ID" value="KAG5922910.1"/>
    <property type="molecule type" value="Genomic_DNA"/>
</dbReference>
<comment type="caution">
    <text evidence="2">The sequence shown here is derived from an EMBL/GenBank/DDBJ whole genome shotgun (WGS) entry which is preliminary data.</text>
</comment>
<evidence type="ECO:0000313" key="3">
    <source>
        <dbReference type="Proteomes" id="UP000811619"/>
    </source>
</evidence>
<evidence type="ECO:0000256" key="1">
    <source>
        <dbReference type="SAM" id="SignalP"/>
    </source>
</evidence>
<keyword evidence="3" id="KW-1185">Reference proteome</keyword>
<evidence type="ECO:0000313" key="2">
    <source>
        <dbReference type="EMBL" id="KAG5922910.1"/>
    </source>
</evidence>
<accession>A0A8K0NK93</accession>
<proteinExistence type="predicted"/>
<feature type="signal peptide" evidence="1">
    <location>
        <begin position="1"/>
        <end position="21"/>
    </location>
</feature>
<sequence>MKFSTSAVLAAISVYAGQTLADCSRDDPDIGQWNEIPLFPGSIRPPRPPVRISIGYSRREQRPSCTIGS</sequence>
<keyword evidence="1" id="KW-0732">Signal</keyword>
<organism evidence="2 3">
    <name type="scientific">Claviceps africana</name>
    <dbReference type="NCBI Taxonomy" id="83212"/>
    <lineage>
        <taxon>Eukaryota</taxon>
        <taxon>Fungi</taxon>
        <taxon>Dikarya</taxon>
        <taxon>Ascomycota</taxon>
        <taxon>Pezizomycotina</taxon>
        <taxon>Sordariomycetes</taxon>
        <taxon>Hypocreomycetidae</taxon>
        <taxon>Hypocreales</taxon>
        <taxon>Clavicipitaceae</taxon>
        <taxon>Claviceps</taxon>
    </lineage>
</organism>
<gene>
    <name evidence="2" type="ORF">E4U42_005149</name>
</gene>
<name>A0A8K0NK93_9HYPO</name>
<dbReference type="AlphaFoldDB" id="A0A8K0NK93"/>
<dbReference type="Proteomes" id="UP000811619">
    <property type="component" value="Unassembled WGS sequence"/>
</dbReference>